<protein>
    <recommendedName>
        <fullName evidence="4">Lipoprotein</fullName>
    </recommendedName>
</protein>
<feature type="region of interest" description="Disordered" evidence="1">
    <location>
        <begin position="15"/>
        <end position="52"/>
    </location>
</feature>
<evidence type="ECO:0000313" key="3">
    <source>
        <dbReference type="Proteomes" id="UP000272474"/>
    </source>
</evidence>
<proteinExistence type="predicted"/>
<comment type="caution">
    <text evidence="2">The sequence shown here is derived from an EMBL/GenBank/DDBJ whole genome shotgun (WGS) entry which is preliminary data.</text>
</comment>
<dbReference type="Proteomes" id="UP000272474">
    <property type="component" value="Unassembled WGS sequence"/>
</dbReference>
<accession>A0A3A9YZF0</accession>
<dbReference type="EMBL" id="RBAL01000008">
    <property type="protein sequence ID" value="RKN41240.1"/>
    <property type="molecule type" value="Genomic_DNA"/>
</dbReference>
<feature type="compositionally biased region" description="Low complexity" evidence="1">
    <location>
        <begin position="15"/>
        <end position="35"/>
    </location>
</feature>
<dbReference type="AlphaFoldDB" id="A0A3A9YZF0"/>
<dbReference type="Gene3D" id="2.50.20.20">
    <property type="match status" value="1"/>
</dbReference>
<evidence type="ECO:0000313" key="2">
    <source>
        <dbReference type="EMBL" id="RKN41240.1"/>
    </source>
</evidence>
<evidence type="ECO:0008006" key="4">
    <source>
        <dbReference type="Google" id="ProtNLM"/>
    </source>
</evidence>
<organism evidence="2 3">
    <name type="scientific">Streptomyces hoynatensis</name>
    <dbReference type="NCBI Taxonomy" id="1141874"/>
    <lineage>
        <taxon>Bacteria</taxon>
        <taxon>Bacillati</taxon>
        <taxon>Actinomycetota</taxon>
        <taxon>Actinomycetes</taxon>
        <taxon>Kitasatosporales</taxon>
        <taxon>Streptomycetaceae</taxon>
        <taxon>Streptomyces</taxon>
    </lineage>
</organism>
<evidence type="ECO:0000256" key="1">
    <source>
        <dbReference type="SAM" id="MobiDB-lite"/>
    </source>
</evidence>
<reference evidence="2 3" key="1">
    <citation type="journal article" date="2014" name="Int. J. Syst. Evol. Microbiol.">
        <title>Streptomyces hoynatensis sp. nov., isolated from deep marine sediment.</title>
        <authorList>
            <person name="Veyisoglu A."/>
            <person name="Sahin N."/>
        </authorList>
    </citation>
    <scope>NUCLEOTIDE SEQUENCE [LARGE SCALE GENOMIC DNA]</scope>
    <source>
        <strain evidence="2 3">KCTC 29097</strain>
    </source>
</reference>
<keyword evidence="3" id="KW-1185">Reference proteome</keyword>
<gene>
    <name evidence="2" type="ORF">D7294_16060</name>
</gene>
<sequence length="271" mass="27807">MVAVAAAGLLALTACGSDDDSSSQGADGQKNSEGATGSGGASGEGEDAAAGDSLASLPPEEIADRAQHALQSATSVRMRTLGDPAVTGMGLDLHMDQEGSCAGSVTQGGAGTVELLVRADDEVWMKPDTQFWQSQLAVANPSVLNLLDGVYLYGHTSDPEMSQLAGVCSLAAMQEDMGSDDGSGAPDEVGPETEYNGVPVVTLSGPDDEGNPVTMLIATEGEPYPLLVRTTEGGTETEIELSQYNEPVEFQEPPADQILNVADFRTGNITA</sequence>
<name>A0A3A9YZF0_9ACTN</name>